<dbReference type="Pfam" id="PF10533">
    <property type="entry name" value="Plant_zn_clust"/>
    <property type="match status" value="1"/>
</dbReference>
<protein>
    <recommendedName>
        <fullName evidence="6">WRKY domain-containing protein</fullName>
    </recommendedName>
</protein>
<evidence type="ECO:0000259" key="6">
    <source>
        <dbReference type="PROSITE" id="PS50811"/>
    </source>
</evidence>
<comment type="subcellular location">
    <subcellularLocation>
        <location evidence="1">Nucleus</location>
    </subcellularLocation>
</comment>
<organism evidence="7 8">
    <name type="scientific">Nelumbo nucifera</name>
    <name type="common">Sacred lotus</name>
    <dbReference type="NCBI Taxonomy" id="4432"/>
    <lineage>
        <taxon>Eukaryota</taxon>
        <taxon>Viridiplantae</taxon>
        <taxon>Streptophyta</taxon>
        <taxon>Embryophyta</taxon>
        <taxon>Tracheophyta</taxon>
        <taxon>Spermatophyta</taxon>
        <taxon>Magnoliopsida</taxon>
        <taxon>Proteales</taxon>
        <taxon>Nelumbonaceae</taxon>
        <taxon>Nelumbo</taxon>
    </lineage>
</organism>
<keyword evidence="2" id="KW-0805">Transcription regulation</keyword>
<dbReference type="AlphaFoldDB" id="A0A822Z577"/>
<dbReference type="PANTHER" id="PTHR31282">
    <property type="entry name" value="WRKY TRANSCRIPTION FACTOR 21-RELATED"/>
    <property type="match status" value="1"/>
</dbReference>
<evidence type="ECO:0000256" key="5">
    <source>
        <dbReference type="ARBA" id="ARBA00023242"/>
    </source>
</evidence>
<dbReference type="SUPFAM" id="SSF118290">
    <property type="entry name" value="WRKY DNA-binding domain"/>
    <property type="match status" value="1"/>
</dbReference>
<name>A0A822Z577_NELNU</name>
<dbReference type="InterPro" id="IPR044810">
    <property type="entry name" value="WRKY_plant"/>
</dbReference>
<dbReference type="Gene3D" id="2.20.25.80">
    <property type="entry name" value="WRKY domain"/>
    <property type="match status" value="1"/>
</dbReference>
<reference evidence="7 8" key="1">
    <citation type="journal article" date="2020" name="Mol. Biol. Evol.">
        <title>Distinct Expression and Methylation Patterns for Genes with Different Fates following a Single Whole-Genome Duplication in Flowering Plants.</title>
        <authorList>
            <person name="Shi T."/>
            <person name="Rahmani R.S."/>
            <person name="Gugger P.F."/>
            <person name="Wang M."/>
            <person name="Li H."/>
            <person name="Zhang Y."/>
            <person name="Li Z."/>
            <person name="Wang Q."/>
            <person name="Van de Peer Y."/>
            <person name="Marchal K."/>
            <person name="Chen J."/>
        </authorList>
    </citation>
    <scope>NUCLEOTIDE SEQUENCE [LARGE SCALE GENOMIC DNA]</scope>
    <source>
        <tissue evidence="7">Leaf</tissue>
    </source>
</reference>
<dbReference type="InterPro" id="IPR036576">
    <property type="entry name" value="WRKY_dom_sf"/>
</dbReference>
<keyword evidence="3" id="KW-0238">DNA-binding</keyword>
<evidence type="ECO:0000313" key="8">
    <source>
        <dbReference type="Proteomes" id="UP000607653"/>
    </source>
</evidence>
<keyword evidence="8" id="KW-1185">Reference proteome</keyword>
<proteinExistence type="predicted"/>
<dbReference type="GO" id="GO:0005634">
    <property type="term" value="C:nucleus"/>
    <property type="evidence" value="ECO:0007669"/>
    <property type="project" value="UniProtKB-SubCell"/>
</dbReference>
<dbReference type="EMBL" id="DUZY01000004">
    <property type="protein sequence ID" value="DAD36678.1"/>
    <property type="molecule type" value="Genomic_DNA"/>
</dbReference>
<accession>A0A822Z577</accession>
<gene>
    <name evidence="7" type="ORF">HUJ06_007319</name>
</gene>
<evidence type="ECO:0000256" key="4">
    <source>
        <dbReference type="ARBA" id="ARBA00023163"/>
    </source>
</evidence>
<dbReference type="GO" id="GO:0003700">
    <property type="term" value="F:DNA-binding transcription factor activity"/>
    <property type="evidence" value="ECO:0007669"/>
    <property type="project" value="InterPro"/>
</dbReference>
<dbReference type="PROSITE" id="PS50811">
    <property type="entry name" value="WRKY"/>
    <property type="match status" value="1"/>
</dbReference>
<dbReference type="Proteomes" id="UP000607653">
    <property type="component" value="Unassembled WGS sequence"/>
</dbReference>
<evidence type="ECO:0000313" key="7">
    <source>
        <dbReference type="EMBL" id="DAD36678.1"/>
    </source>
</evidence>
<keyword evidence="5" id="KW-0539">Nucleus</keyword>
<evidence type="ECO:0000256" key="1">
    <source>
        <dbReference type="ARBA" id="ARBA00004123"/>
    </source>
</evidence>
<dbReference type="SMART" id="SM00774">
    <property type="entry name" value="WRKY"/>
    <property type="match status" value="1"/>
</dbReference>
<dbReference type="InterPro" id="IPR003657">
    <property type="entry name" value="WRKY_dom"/>
</dbReference>
<dbReference type="GO" id="GO:0043565">
    <property type="term" value="F:sequence-specific DNA binding"/>
    <property type="evidence" value="ECO:0007669"/>
    <property type="project" value="InterPro"/>
</dbReference>
<sequence>MEEVEETNRAAMENCHRVLSLISKPQYHDQYRNLMVETGEAVSKFKRTVILLSVGIGLGLVRKIFLENPNPKADSSVKPLQLSLQLSFPKSPVREMDTVASAAKNRAQIPYKIFMDSPTLELGSASKNPLPLAQQTPPTHYQILQHYNNSINLKFDNSNCTATMSSNRSFISSLSMDGTVSNLDVKAFHLIRAPQSSNRNSQQTPKRRCFGRGEDGSMKCGSSGRCHCSKRMKLRVKSIKVPTISNKLADEYSWRKYAQKPIKGSPHPRYICLFPTCLMILMCIIVVD</sequence>
<dbReference type="InterPro" id="IPR018872">
    <property type="entry name" value="Zn-cluster-dom"/>
</dbReference>
<feature type="domain" description="WRKY" evidence="6">
    <location>
        <begin position="243"/>
        <end position="269"/>
    </location>
</feature>
<comment type="caution">
    <text evidence="7">The sequence shown here is derived from an EMBL/GenBank/DDBJ whole genome shotgun (WGS) entry which is preliminary data.</text>
</comment>
<evidence type="ECO:0000256" key="3">
    <source>
        <dbReference type="ARBA" id="ARBA00023125"/>
    </source>
</evidence>
<keyword evidence="4" id="KW-0804">Transcription</keyword>
<evidence type="ECO:0000256" key="2">
    <source>
        <dbReference type="ARBA" id="ARBA00023015"/>
    </source>
</evidence>